<dbReference type="OrthoDB" id="8000at10239"/>
<evidence type="ECO:0000313" key="2">
    <source>
        <dbReference type="Proteomes" id="UP000202894"/>
    </source>
</evidence>
<proteinExistence type="predicted"/>
<sequence>MKLILCQPAIKRFEWELEVCLTNLRSVGFDLRDVVLLFTRHDDFIPQRLTDKYGVEVHTYNDLRSDQSYIPSVKPWLWWQYLAEDKSRENEEYFYFDSDVIFRKRPDFRKLKARPDRWLCSDTNGYLNLNYIKRCKNGEQILTRMADIVGVTLASLETINHNSGGAQWIIGHPTAEYWHKVYADSNRLWHYFQIVDSDIQKWTAEMWAQLWNMMYFNIGPVISDELDFCWATDPVKRWKETKIMHNAGVTGDMHDLFFKGKYTDRVPFGDDLSFVDKLKCSYKYVQAIKAVK</sequence>
<keyword evidence="2" id="KW-1185">Reference proteome</keyword>
<evidence type="ECO:0000313" key="1">
    <source>
        <dbReference type="EMBL" id="ALJ97841.1"/>
    </source>
</evidence>
<reference evidence="1 2" key="1">
    <citation type="journal article" date="2016" name="Appl. Environ. Microbiol.">
        <title>Genomic Diversity of Phages Infecting Probiotic Strains of Lactobacillus paracasei.</title>
        <authorList>
            <person name="Mercanti D.J."/>
            <person name="Rousseau G.M."/>
            <person name="Capra M.L."/>
            <person name="Quiberoni A."/>
            <person name="Tremblay D.M."/>
            <person name="Labrie S.J."/>
            <person name="Moineau S."/>
        </authorList>
    </citation>
    <scope>NUCLEOTIDE SEQUENCE [LARGE SCALE GENOMIC DNA]</scope>
</reference>
<organism evidence="1 2">
    <name type="scientific">Lactobacillus phage iLp84</name>
    <dbReference type="NCBI Taxonomy" id="1739610"/>
    <lineage>
        <taxon>Viruses</taxon>
        <taxon>Duplodnaviria</taxon>
        <taxon>Heunggongvirae</taxon>
        <taxon>Uroviricota</taxon>
        <taxon>Caudoviricetes</taxon>
        <taxon>Pleetrevirus</taxon>
        <taxon>Pleetrevirus iLp84</taxon>
    </lineage>
</organism>
<accession>A0A0P0IJL6</accession>
<protein>
    <submittedName>
        <fullName evidence="1">Uncharacterized protein</fullName>
    </submittedName>
</protein>
<dbReference type="RefSeq" id="YP_009197528.1">
    <property type="nucleotide sequence ID" value="NC_028783.1"/>
</dbReference>
<gene>
    <name evidence="1" type="ORF">iLp84_9</name>
</gene>
<dbReference type="GeneID" id="26624660"/>
<dbReference type="EMBL" id="KR905069">
    <property type="protein sequence ID" value="ALJ97841.1"/>
    <property type="molecule type" value="Genomic_DNA"/>
</dbReference>
<name>A0A0P0IJL6_9CAUD</name>
<dbReference type="Proteomes" id="UP000202894">
    <property type="component" value="Segment"/>
</dbReference>
<dbReference type="KEGG" id="vg:26624660"/>